<dbReference type="OrthoDB" id="420022at2759"/>
<proteinExistence type="inferred from homology"/>
<gene>
    <name evidence="3" type="ORF">Ocin01_18808</name>
</gene>
<feature type="non-terminal residue" evidence="3">
    <location>
        <position position="1"/>
    </location>
</feature>
<dbReference type="GO" id="GO:0046982">
    <property type="term" value="F:protein heterodimerization activity"/>
    <property type="evidence" value="ECO:0007669"/>
    <property type="project" value="InterPro"/>
</dbReference>
<dbReference type="InterPro" id="IPR009072">
    <property type="entry name" value="Histone-fold"/>
</dbReference>
<dbReference type="GO" id="GO:0030527">
    <property type="term" value="F:structural constituent of chromatin"/>
    <property type="evidence" value="ECO:0007669"/>
    <property type="project" value="InterPro"/>
</dbReference>
<evidence type="ECO:0000313" key="3">
    <source>
        <dbReference type="EMBL" id="ODM87874.1"/>
    </source>
</evidence>
<dbReference type="AlphaFoldDB" id="A0A1D2M4M0"/>
<accession>A0A1D2M4M0</accession>
<comment type="caution">
    <text evidence="3">The sequence shown here is derived from an EMBL/GenBank/DDBJ whole genome shotgun (WGS) entry which is preliminary data.</text>
</comment>
<dbReference type="SMART" id="SM00428">
    <property type="entry name" value="H3"/>
    <property type="match status" value="1"/>
</dbReference>
<evidence type="ECO:0000313" key="4">
    <source>
        <dbReference type="Proteomes" id="UP000094527"/>
    </source>
</evidence>
<dbReference type="GO" id="GO:0003677">
    <property type="term" value="F:DNA binding"/>
    <property type="evidence" value="ECO:0007669"/>
    <property type="project" value="InterPro"/>
</dbReference>
<keyword evidence="4" id="KW-1185">Reference proteome</keyword>
<name>A0A1D2M4M0_ORCCI</name>
<dbReference type="STRING" id="48709.A0A1D2M4M0"/>
<dbReference type="PANTHER" id="PTHR11426">
    <property type="entry name" value="HISTONE H3"/>
    <property type="match status" value="1"/>
</dbReference>
<comment type="similarity">
    <text evidence="1">Belongs to the histone H3 family.</text>
</comment>
<dbReference type="InterPro" id="IPR000164">
    <property type="entry name" value="Histone_H3/CENP-A"/>
</dbReference>
<sequence length="137" mass="15908">YEKRSVSKETARKSTYGKLRGLNATILAKKQVLNTSRRTVRIASRIGVIKHHRYRPGTVTLQEARRYQKSTELLIRKPPFQKLVREIAAAFWGHEFRFQAVAVEALQLHVKNTNTAKFILTYPFLPAQQNDNLTRFN</sequence>
<dbReference type="InterPro" id="IPR007125">
    <property type="entry name" value="H2A/H2B/H3"/>
</dbReference>
<dbReference type="GO" id="GO:0000786">
    <property type="term" value="C:nucleosome"/>
    <property type="evidence" value="ECO:0007669"/>
    <property type="project" value="InterPro"/>
</dbReference>
<organism evidence="3 4">
    <name type="scientific">Orchesella cincta</name>
    <name type="common">Springtail</name>
    <name type="synonym">Podura cincta</name>
    <dbReference type="NCBI Taxonomy" id="48709"/>
    <lineage>
        <taxon>Eukaryota</taxon>
        <taxon>Metazoa</taxon>
        <taxon>Ecdysozoa</taxon>
        <taxon>Arthropoda</taxon>
        <taxon>Hexapoda</taxon>
        <taxon>Collembola</taxon>
        <taxon>Entomobryomorpha</taxon>
        <taxon>Entomobryoidea</taxon>
        <taxon>Orchesellidae</taxon>
        <taxon>Orchesellinae</taxon>
        <taxon>Orchesella</taxon>
    </lineage>
</organism>
<dbReference type="Proteomes" id="UP000094527">
    <property type="component" value="Unassembled WGS sequence"/>
</dbReference>
<reference evidence="3 4" key="1">
    <citation type="journal article" date="2016" name="Genome Biol. Evol.">
        <title>Gene Family Evolution Reflects Adaptation to Soil Environmental Stressors in the Genome of the Collembolan Orchesella cincta.</title>
        <authorList>
            <person name="Faddeeva-Vakhrusheva A."/>
            <person name="Derks M.F."/>
            <person name="Anvar S.Y."/>
            <person name="Agamennone V."/>
            <person name="Suring W."/>
            <person name="Smit S."/>
            <person name="van Straalen N.M."/>
            <person name="Roelofs D."/>
        </authorList>
    </citation>
    <scope>NUCLEOTIDE SEQUENCE [LARGE SCALE GENOMIC DNA]</scope>
    <source>
        <tissue evidence="3">Mixed pool</tissue>
    </source>
</reference>
<protein>
    <submittedName>
        <fullName evidence="3">Histone H3.2</fullName>
    </submittedName>
</protein>
<dbReference type="Pfam" id="PF00125">
    <property type="entry name" value="Histone"/>
    <property type="match status" value="1"/>
</dbReference>
<dbReference type="EMBL" id="LJIJ01004510">
    <property type="protein sequence ID" value="ODM87874.1"/>
    <property type="molecule type" value="Genomic_DNA"/>
</dbReference>
<dbReference type="Gene3D" id="1.10.20.10">
    <property type="entry name" value="Histone, subunit A"/>
    <property type="match status" value="1"/>
</dbReference>
<evidence type="ECO:0000256" key="1">
    <source>
        <dbReference type="ARBA" id="ARBA00010343"/>
    </source>
</evidence>
<evidence type="ECO:0000259" key="2">
    <source>
        <dbReference type="Pfam" id="PF00125"/>
    </source>
</evidence>
<dbReference type="PRINTS" id="PR00622">
    <property type="entry name" value="HISTONEH3"/>
</dbReference>
<dbReference type="SUPFAM" id="SSF47113">
    <property type="entry name" value="Histone-fold"/>
    <property type="match status" value="1"/>
</dbReference>
<feature type="domain" description="Core Histone H2A/H2B/H3" evidence="2">
    <location>
        <begin position="56"/>
        <end position="108"/>
    </location>
</feature>